<gene>
    <name evidence="2" type="ORF">BN9_078740</name>
</gene>
<feature type="region of interest" description="Disordered" evidence="1">
    <location>
        <begin position="372"/>
        <end position="395"/>
    </location>
</feature>
<organism evidence="2 3">
    <name type="scientific">Albugo candida</name>
    <dbReference type="NCBI Taxonomy" id="65357"/>
    <lineage>
        <taxon>Eukaryota</taxon>
        <taxon>Sar</taxon>
        <taxon>Stramenopiles</taxon>
        <taxon>Oomycota</taxon>
        <taxon>Peronosporomycetes</taxon>
        <taxon>Albuginales</taxon>
        <taxon>Albuginaceae</taxon>
        <taxon>Albugo</taxon>
    </lineage>
</organism>
<protein>
    <submittedName>
        <fullName evidence="2">Uncharacterized protein</fullName>
    </submittedName>
</protein>
<comment type="caution">
    <text evidence="2">The sequence shown here is derived from an EMBL/GenBank/DDBJ whole genome shotgun (WGS) entry which is preliminary data.</text>
</comment>
<dbReference type="EMBL" id="CAIX01000144">
    <property type="protein sequence ID" value="CCI46919.1"/>
    <property type="molecule type" value="Genomic_DNA"/>
</dbReference>
<dbReference type="InParanoid" id="A0A024GKA7"/>
<dbReference type="AlphaFoldDB" id="A0A024GKA7"/>
<name>A0A024GKA7_9STRA</name>
<dbReference type="STRING" id="65357.A0A024GKA7"/>
<accession>A0A024GKA7</accession>
<dbReference type="OrthoDB" id="167475at2759"/>
<keyword evidence="3" id="KW-1185">Reference proteome</keyword>
<reference evidence="2 3" key="1">
    <citation type="submission" date="2012-05" db="EMBL/GenBank/DDBJ databases">
        <title>Recombination and specialization in a pathogen metapopulation.</title>
        <authorList>
            <person name="Gardiner A."/>
            <person name="Kemen E."/>
            <person name="Schultz-Larsen T."/>
            <person name="MacLean D."/>
            <person name="Van Oosterhout C."/>
            <person name="Jones J.D.G."/>
        </authorList>
    </citation>
    <scope>NUCLEOTIDE SEQUENCE [LARGE SCALE GENOMIC DNA]</scope>
    <source>
        <strain evidence="2 3">Ac Nc2</strain>
    </source>
</reference>
<proteinExistence type="predicted"/>
<evidence type="ECO:0000256" key="1">
    <source>
        <dbReference type="SAM" id="MobiDB-lite"/>
    </source>
</evidence>
<dbReference type="Proteomes" id="UP000053237">
    <property type="component" value="Unassembled WGS sequence"/>
</dbReference>
<evidence type="ECO:0000313" key="3">
    <source>
        <dbReference type="Proteomes" id="UP000053237"/>
    </source>
</evidence>
<evidence type="ECO:0000313" key="2">
    <source>
        <dbReference type="EMBL" id="CCI46919.1"/>
    </source>
</evidence>
<sequence length="725" mass="81998">MERSMTFAQRREELERQRAAIASKRKNIDRKIALREATFAEYGAMTYQSYKAKWKRIHAASVKAVKRNEEFLQFVRETESKMNAACLQQLQQLSPASKALNEVKRRYELKVDRLRPGWEQKIQQFRIQKLQELDQKKRTVEYRRRLAQKNFEREQELEAQIGKMSQDLAMHTALEKQEERLRQESRHSRVWSTSASVAKPLPKTCLLADEKIASKGKLSEVRPESNASPFDQMIAKDAPGNVTLLNAWSSNQLVVDLRTQPPNTHCEEASHAIDHCDAASLSRVYENSWESIEELKLETDEVYRLDEECTFETSPADAIVLQESESDGLGPICSGSQRSDRSCEYEPIEETARKDTQEPKVAAGIETTTERICTKSDRSASESTESFRSFLSDKPADKAASLEDKPLNFHPESSVCEAPESAVYPPTEASVRSLGTTEVAIDVNHLAFIESISQNDQLEALKLLVERTEDAIEEKEELRFCRDENTQRTVEIMRIALGKQKAQLAFYKADECLDTILSITQLVGRVVFPPKAFDGILDQEKLKSLHKSNPNAMHLWKTLSDLIQKLIDSKMQQPLLILDTFLAALMSQHPSNTKWERKLKAFLMNLSSTTLSQPNDLVPVADHPESLPIKALSTLTPSSLVPSKSSTILQGAFIGSSAATQAMTKSNSESILRSFRSPTSFSNKLLSAFDDDDDLDIHFTGMKHVRQENSFATLEEEKDALSIDF</sequence>